<evidence type="ECO:0000256" key="1">
    <source>
        <dbReference type="SAM" id="MobiDB-lite"/>
    </source>
</evidence>
<reference evidence="6" key="2">
    <citation type="journal article" date="2019" name="Int. J. Syst. Evol. Microbiol.">
        <title>The Global Catalogue of Microorganisms (GCM) 10K type strain sequencing project: providing services to taxonomists for standard genome sequencing and annotation.</title>
        <authorList>
            <consortium name="The Broad Institute Genomics Platform"/>
            <consortium name="The Broad Institute Genome Sequencing Center for Infectious Disease"/>
            <person name="Wu L."/>
            <person name="Ma J."/>
        </authorList>
    </citation>
    <scope>NUCLEOTIDE SEQUENCE [LARGE SCALE GENOMIC DNA]</scope>
    <source>
        <strain evidence="6">NBRC 107715</strain>
    </source>
</reference>
<evidence type="ECO:0000313" key="6">
    <source>
        <dbReference type="Proteomes" id="UP001156856"/>
    </source>
</evidence>
<reference evidence="4" key="1">
    <citation type="journal article" date="2014" name="Int. J. Syst. Evol. Microbiol.">
        <title>Complete genome of a new Firmicutes species belonging to the dominant human colonic microbiota ('Ruminococcus bicirculans') reveals two chromosomes and a selective capacity to utilize plant glucans.</title>
        <authorList>
            <consortium name="NISC Comparative Sequencing Program"/>
            <person name="Wegmann U."/>
            <person name="Louis P."/>
            <person name="Goesmann A."/>
            <person name="Henrissat B."/>
            <person name="Duncan S.H."/>
            <person name="Flint H.J."/>
        </authorList>
    </citation>
    <scope>NUCLEOTIDE SEQUENCE</scope>
    <source>
        <strain evidence="4">NBRC 107715</strain>
    </source>
</reference>
<feature type="region of interest" description="Disordered" evidence="1">
    <location>
        <begin position="584"/>
        <end position="623"/>
    </location>
</feature>
<dbReference type="EMBL" id="BJZU01000073">
    <property type="protein sequence ID" value="GEP05564.1"/>
    <property type="molecule type" value="Genomic_DNA"/>
</dbReference>
<organism evidence="3 5">
    <name type="scientific">Methylobacterium oxalidis</name>
    <dbReference type="NCBI Taxonomy" id="944322"/>
    <lineage>
        <taxon>Bacteria</taxon>
        <taxon>Pseudomonadati</taxon>
        <taxon>Pseudomonadota</taxon>
        <taxon>Alphaproteobacteria</taxon>
        <taxon>Hyphomicrobiales</taxon>
        <taxon>Methylobacteriaceae</taxon>
        <taxon>Methylobacterium</taxon>
    </lineage>
</organism>
<gene>
    <name evidence="4" type="ORF">GCM10007888_38370</name>
    <name evidence="3" type="ORF">MOX02_36020</name>
</gene>
<evidence type="ECO:0000313" key="5">
    <source>
        <dbReference type="Proteomes" id="UP000321960"/>
    </source>
</evidence>
<reference evidence="3 5" key="3">
    <citation type="submission" date="2019-07" db="EMBL/GenBank/DDBJ databases">
        <title>Whole genome shotgun sequence of Methylobacterium oxalidis NBRC 107715.</title>
        <authorList>
            <person name="Hosoyama A."/>
            <person name="Uohara A."/>
            <person name="Ohji S."/>
            <person name="Ichikawa N."/>
        </authorList>
    </citation>
    <scope>NUCLEOTIDE SEQUENCE [LARGE SCALE GENOMIC DNA]</scope>
    <source>
        <strain evidence="3 5">NBRC 107715</strain>
    </source>
</reference>
<dbReference type="RefSeq" id="WP_147027120.1">
    <property type="nucleotide sequence ID" value="NZ_BJZU01000073.1"/>
</dbReference>
<feature type="domain" description="Bacteriophage tail tape measure N-terminal" evidence="2">
    <location>
        <begin position="130"/>
        <end position="328"/>
    </location>
</feature>
<feature type="compositionally biased region" description="Basic and acidic residues" evidence="1">
    <location>
        <begin position="596"/>
        <end position="620"/>
    </location>
</feature>
<dbReference type="AlphaFoldDB" id="A0A512J6F6"/>
<dbReference type="Proteomes" id="UP001156856">
    <property type="component" value="Unassembled WGS sequence"/>
</dbReference>
<comment type="caution">
    <text evidence="3">The sequence shown here is derived from an EMBL/GenBank/DDBJ whole genome shotgun (WGS) entry which is preliminary data.</text>
</comment>
<reference evidence="4" key="4">
    <citation type="submission" date="2023-01" db="EMBL/GenBank/DDBJ databases">
        <title>Draft genome sequence of Methylobacterium oxalidis strain NBRC 107715.</title>
        <authorList>
            <person name="Sun Q."/>
            <person name="Mori K."/>
        </authorList>
    </citation>
    <scope>NUCLEOTIDE SEQUENCE</scope>
    <source>
        <strain evidence="4">NBRC 107715</strain>
    </source>
</reference>
<dbReference type="EMBL" id="BSPK01000072">
    <property type="protein sequence ID" value="GLS65455.1"/>
    <property type="molecule type" value="Genomic_DNA"/>
</dbReference>
<proteinExistence type="predicted"/>
<keyword evidence="6" id="KW-1185">Reference proteome</keyword>
<dbReference type="Proteomes" id="UP000321960">
    <property type="component" value="Unassembled WGS sequence"/>
</dbReference>
<name>A0A512J6F6_9HYPH</name>
<dbReference type="OrthoDB" id="7971551at2"/>
<dbReference type="InterPro" id="IPR009628">
    <property type="entry name" value="Phage_tape_measure_N"/>
</dbReference>
<accession>A0A512J6F6</accession>
<evidence type="ECO:0000313" key="3">
    <source>
        <dbReference type="EMBL" id="GEP05564.1"/>
    </source>
</evidence>
<dbReference type="Pfam" id="PF06791">
    <property type="entry name" value="TMP_2"/>
    <property type="match status" value="1"/>
</dbReference>
<evidence type="ECO:0000313" key="4">
    <source>
        <dbReference type="EMBL" id="GLS65455.1"/>
    </source>
</evidence>
<sequence>MVSLNTIRTMTVRYVSEGAEKMRGDADAVAMSQERMGQAANQSATVTEQSARRQLSAASAYDRLRQQIDDAYRAQQRLDRASGVIDRTFNQGLIDAAERERALAMARARFMPSAVSENDNVPGRRGLDANQRRDLMYQGGDVVASLGSGAGLGTVAFQQGPQILQGLAAGEGGLRGGLKALGESALGLVTPFNVAAAAAAAAGTAFTAAAVSASRDQEVLERATQGLGRATGATASQLDALARANAEAGKISTGTAREIVAAYASTGQLALPVIGDLTRVTSEYARLTSHEAPAAAAELARMFADPAKGADDLAAKIGGLDDRTRQLIQTQMEQGDRSAAQETLAASLKSQIDANAAATTGWAAAWNTVTGAADRAWEALKRAAGAATGLAPESAADAAARLSARVENKNQIRAAIGLQPLGLGDSLVAERDAARLVADTERRQAEARAAEERAAAASRAAGNIARDIDPNGSRLSDLLKKQSDLRDALADPLARSKLADQAQTEEAYTAVTRAVDTLRDSTGKLISQEEMARRQDQLRLDSINAKTEAEKRSVAERQKAFDLIGKAITPGGARGQVERAGAIAAASEAKSGGGKSDSERRDDFDRAVRSQEDRIRRQQQEAETYGMGAAAVARYRVEQELLTAAKRADREITPELSAQIKGYAGQAAAAAERLDDLRERMRFDDAVRGAGRDALGGFLRDIRQGATAADAMANAVDRMADRLLDLASDQIFSSLFGARGSANGGLLGNLFGGGSGSGAGSPSLMDFFSGNFFPKFAAGGYTGPGGRLEPAGVVHRGEYVFDAAAVRRIGLAPLEAMRAGLRGYEAGGPVGGWTAQDIAAARSGAAGGGVKVSMPVSVSMQGSSGNAAQDQAHAEQTAKAMRREMEGAFAGWAQREMRPGGMLHQAGSRRF</sequence>
<protein>
    <recommendedName>
        <fullName evidence="2">Bacteriophage tail tape measure N-terminal domain-containing protein</fullName>
    </recommendedName>
</protein>
<evidence type="ECO:0000259" key="2">
    <source>
        <dbReference type="Pfam" id="PF06791"/>
    </source>
</evidence>